<proteinExistence type="inferred from homology"/>
<protein>
    <submittedName>
        <fullName evidence="6">HTH-type transcriptional regulator TrpI</fullName>
    </submittedName>
</protein>
<organism evidence="6 7">
    <name type="scientific">Pseudomonas fluorescens</name>
    <dbReference type="NCBI Taxonomy" id="294"/>
    <lineage>
        <taxon>Bacteria</taxon>
        <taxon>Pseudomonadati</taxon>
        <taxon>Pseudomonadota</taxon>
        <taxon>Gammaproteobacteria</taxon>
        <taxon>Pseudomonadales</taxon>
        <taxon>Pseudomonadaceae</taxon>
        <taxon>Pseudomonas</taxon>
    </lineage>
</organism>
<evidence type="ECO:0000256" key="2">
    <source>
        <dbReference type="ARBA" id="ARBA00023015"/>
    </source>
</evidence>
<reference evidence="6 7" key="1">
    <citation type="submission" date="2019-09" db="EMBL/GenBank/DDBJ databases">
        <authorList>
            <person name="Chandra G."/>
            <person name="Truman W A."/>
        </authorList>
    </citation>
    <scope>NUCLEOTIDE SEQUENCE [LARGE SCALE GENOMIC DNA]</scope>
    <source>
        <strain evidence="6">PS631</strain>
    </source>
</reference>
<evidence type="ECO:0000313" key="7">
    <source>
        <dbReference type="Proteomes" id="UP000399692"/>
    </source>
</evidence>
<dbReference type="GO" id="GO:0006351">
    <property type="term" value="P:DNA-templated transcription"/>
    <property type="evidence" value="ECO:0007669"/>
    <property type="project" value="TreeGrafter"/>
</dbReference>
<dbReference type="FunFam" id="1.10.10.10:FF:000001">
    <property type="entry name" value="LysR family transcriptional regulator"/>
    <property type="match status" value="1"/>
</dbReference>
<evidence type="ECO:0000256" key="1">
    <source>
        <dbReference type="ARBA" id="ARBA00009437"/>
    </source>
</evidence>
<dbReference type="InterPro" id="IPR000847">
    <property type="entry name" value="LysR_HTH_N"/>
</dbReference>
<dbReference type="InterPro" id="IPR036388">
    <property type="entry name" value="WH-like_DNA-bd_sf"/>
</dbReference>
<sequence length="305" mass="33974">MKLPPLNTLRFFDVAAQTESFVRAAERLHVTHGAVSRQVRLLEQSLGVELFERRNRALFLTAAGRALQSTTQAIFEQIEDTVQRLQLPLQDNVLVLSCEPTIAMRWLIPRLPDFHAAHPDIQLQLVAAGGAVDFARSGIDLALRRDDFHWERTLHSVKICDEWMGPVCRAGSQQAAQNPRLLHSRTRPKAWSDWHRLRGEGVRHRAGSEYEHFYLSIQAASAGLGLAMASALMVSDEIASGQLHAPAGFIADGSAYHLLSPQAFLPGCKRQRFADWVRCQSQACLAQLGLAQNDEPELPSPPQVR</sequence>
<evidence type="ECO:0000256" key="3">
    <source>
        <dbReference type="ARBA" id="ARBA00023125"/>
    </source>
</evidence>
<dbReference type="GO" id="GO:0043565">
    <property type="term" value="F:sequence-specific DNA binding"/>
    <property type="evidence" value="ECO:0007669"/>
    <property type="project" value="TreeGrafter"/>
</dbReference>
<dbReference type="EMBL" id="CABVHF010000004">
    <property type="protein sequence ID" value="VVM72410.1"/>
    <property type="molecule type" value="Genomic_DNA"/>
</dbReference>
<dbReference type="InterPro" id="IPR005119">
    <property type="entry name" value="LysR_subst-bd"/>
</dbReference>
<accession>A0A5E6RWI8</accession>
<dbReference type="GO" id="GO:0003700">
    <property type="term" value="F:DNA-binding transcription factor activity"/>
    <property type="evidence" value="ECO:0007669"/>
    <property type="project" value="InterPro"/>
</dbReference>
<dbReference type="Gene3D" id="1.10.10.10">
    <property type="entry name" value="Winged helix-like DNA-binding domain superfamily/Winged helix DNA-binding domain"/>
    <property type="match status" value="1"/>
</dbReference>
<dbReference type="PANTHER" id="PTHR30537:SF74">
    <property type="entry name" value="HTH-TYPE TRANSCRIPTIONAL REGULATOR TRPI"/>
    <property type="match status" value="1"/>
</dbReference>
<dbReference type="RefSeq" id="WP_150570023.1">
    <property type="nucleotide sequence ID" value="NZ_CABVHF010000004.1"/>
</dbReference>
<dbReference type="Pfam" id="PF03466">
    <property type="entry name" value="LysR_substrate"/>
    <property type="match status" value="1"/>
</dbReference>
<dbReference type="PRINTS" id="PR00039">
    <property type="entry name" value="HTHLYSR"/>
</dbReference>
<dbReference type="AlphaFoldDB" id="A0A5E6RWI8"/>
<keyword evidence="3" id="KW-0238">DNA-binding</keyword>
<dbReference type="OrthoDB" id="5526340at2"/>
<dbReference type="Pfam" id="PF00126">
    <property type="entry name" value="HTH_1"/>
    <property type="match status" value="1"/>
</dbReference>
<dbReference type="InterPro" id="IPR058163">
    <property type="entry name" value="LysR-type_TF_proteobact-type"/>
</dbReference>
<evidence type="ECO:0000259" key="5">
    <source>
        <dbReference type="PROSITE" id="PS50931"/>
    </source>
</evidence>
<dbReference type="InterPro" id="IPR036390">
    <property type="entry name" value="WH_DNA-bd_sf"/>
</dbReference>
<keyword evidence="4" id="KW-0804">Transcription</keyword>
<keyword evidence="2" id="KW-0805">Transcription regulation</keyword>
<feature type="domain" description="HTH lysR-type" evidence="5">
    <location>
        <begin position="4"/>
        <end position="61"/>
    </location>
</feature>
<name>A0A5E6RWI8_PSEFL</name>
<dbReference type="SUPFAM" id="SSF53850">
    <property type="entry name" value="Periplasmic binding protein-like II"/>
    <property type="match status" value="1"/>
</dbReference>
<dbReference type="Proteomes" id="UP000399692">
    <property type="component" value="Unassembled WGS sequence"/>
</dbReference>
<dbReference type="Gene3D" id="3.40.190.10">
    <property type="entry name" value="Periplasmic binding protein-like II"/>
    <property type="match status" value="2"/>
</dbReference>
<comment type="similarity">
    <text evidence="1">Belongs to the LysR transcriptional regulatory family.</text>
</comment>
<dbReference type="SUPFAM" id="SSF46785">
    <property type="entry name" value="Winged helix' DNA-binding domain"/>
    <property type="match status" value="1"/>
</dbReference>
<dbReference type="PANTHER" id="PTHR30537">
    <property type="entry name" value="HTH-TYPE TRANSCRIPTIONAL REGULATOR"/>
    <property type="match status" value="1"/>
</dbReference>
<evidence type="ECO:0000313" key="6">
    <source>
        <dbReference type="EMBL" id="VVM72410.1"/>
    </source>
</evidence>
<gene>
    <name evidence="6" type="primary">trpI_1</name>
    <name evidence="6" type="ORF">PS631_01878</name>
</gene>
<evidence type="ECO:0000256" key="4">
    <source>
        <dbReference type="ARBA" id="ARBA00023163"/>
    </source>
</evidence>
<dbReference type="PROSITE" id="PS50931">
    <property type="entry name" value="HTH_LYSR"/>
    <property type="match status" value="1"/>
</dbReference>